<name>A0AAX2MCF5_CHRVL</name>
<dbReference type="GO" id="GO:1904680">
    <property type="term" value="F:peptide transmembrane transporter activity"/>
    <property type="evidence" value="ECO:0007669"/>
    <property type="project" value="TreeGrafter"/>
</dbReference>
<keyword evidence="1" id="KW-0238">DNA-binding</keyword>
<dbReference type="Pfam" id="PF00496">
    <property type="entry name" value="SBP_bac_5"/>
    <property type="match status" value="1"/>
</dbReference>
<comment type="caution">
    <text evidence="4">The sequence shown here is derived from an EMBL/GenBank/DDBJ whole genome shotgun (WGS) entry which is preliminary data.</text>
</comment>
<dbReference type="Gene3D" id="3.40.190.10">
    <property type="entry name" value="Periplasmic binding protein-like II"/>
    <property type="match status" value="1"/>
</dbReference>
<evidence type="ECO:0000259" key="2">
    <source>
        <dbReference type="Pfam" id="PF00496"/>
    </source>
</evidence>
<dbReference type="InterPro" id="IPR025370">
    <property type="entry name" value="SgrR_HTH_N"/>
</dbReference>
<feature type="domain" description="Solute-binding protein family 5" evidence="2">
    <location>
        <begin position="164"/>
        <end position="368"/>
    </location>
</feature>
<dbReference type="InterPro" id="IPR000914">
    <property type="entry name" value="SBP_5_dom"/>
</dbReference>
<dbReference type="RefSeq" id="WP_084194233.1">
    <property type="nucleotide sequence ID" value="NZ_JBHMEH010000062.1"/>
</dbReference>
<dbReference type="Proteomes" id="UP000254029">
    <property type="component" value="Unassembled WGS sequence"/>
</dbReference>
<dbReference type="PANTHER" id="PTHR30290">
    <property type="entry name" value="PERIPLASMIC BINDING COMPONENT OF ABC TRANSPORTER"/>
    <property type="match status" value="1"/>
</dbReference>
<protein>
    <submittedName>
        <fullName evidence="4">HTH-type transcriptional regulator sgrR</fullName>
    </submittedName>
</protein>
<sequence>MSHNRLLQQYSRLRQGFSGQDGEASLQQLADLLCCTRRHMRSLLSQMQRLGWLEWSARSGRGSRSGLRFLRGMAELQRQQAEQLLEQGRVEQAVELLGDDPRQLAPLLLSRLGHHWSQDRQVLGVPYYRPMPNLMPGTPLRRSERHLVSQIFNGLTRLNEEKGEVEGDLAHRWEQHSEREWHFHLRPRVRWHDGRELSLDDIASTLERLRTQPLFSHLAGVRRLSPRCVAVLLSEPDPWLPRLLADPAALILPADRDARPGFASLPVGTGPYRVAINDSHRLSLQAFDDYFGHRALLDQVDIWMVPKLGDQLELDVQGACDLTVEINPRPALEQTEMSLEAGVYFLLCDNRSPAMRDDAVRQWLAQALTPLAIMQQTAPAARQFWVAAAGLLPR</sequence>
<evidence type="ECO:0000313" key="4">
    <source>
        <dbReference type="EMBL" id="SUX33566.1"/>
    </source>
</evidence>
<dbReference type="InterPro" id="IPR039424">
    <property type="entry name" value="SBP_5"/>
</dbReference>
<evidence type="ECO:0000256" key="1">
    <source>
        <dbReference type="ARBA" id="ARBA00023125"/>
    </source>
</evidence>
<dbReference type="GO" id="GO:0003677">
    <property type="term" value="F:DNA binding"/>
    <property type="evidence" value="ECO:0007669"/>
    <property type="project" value="UniProtKB-KW"/>
</dbReference>
<dbReference type="PANTHER" id="PTHR30290:SF72">
    <property type="entry name" value="HTH-TYPE TRANSCRIPTIONAL REGULATOR SGRR"/>
    <property type="match status" value="1"/>
</dbReference>
<reference evidence="4 5" key="1">
    <citation type="submission" date="2018-06" db="EMBL/GenBank/DDBJ databases">
        <authorList>
            <consortium name="Pathogen Informatics"/>
            <person name="Doyle S."/>
        </authorList>
    </citation>
    <scope>NUCLEOTIDE SEQUENCE [LARGE SCALE GENOMIC DNA]</scope>
    <source>
        <strain evidence="4 5">NCTC8684</strain>
    </source>
</reference>
<gene>
    <name evidence="4" type="primary">sgrR_1</name>
    <name evidence="4" type="ORF">NCTC8684_02668</name>
</gene>
<feature type="domain" description="Transcriptional regulator SgrR N-terminal HTH" evidence="3">
    <location>
        <begin position="5"/>
        <end position="119"/>
    </location>
</feature>
<dbReference type="GO" id="GO:0015833">
    <property type="term" value="P:peptide transport"/>
    <property type="evidence" value="ECO:0007669"/>
    <property type="project" value="TreeGrafter"/>
</dbReference>
<dbReference type="SUPFAM" id="SSF53850">
    <property type="entry name" value="Periplasmic binding protein-like II"/>
    <property type="match status" value="1"/>
</dbReference>
<accession>A0AAX2MCF5</accession>
<dbReference type="EMBL" id="UIGR01000001">
    <property type="protein sequence ID" value="SUX33566.1"/>
    <property type="molecule type" value="Genomic_DNA"/>
</dbReference>
<proteinExistence type="predicted"/>
<evidence type="ECO:0000259" key="3">
    <source>
        <dbReference type="Pfam" id="PF12793"/>
    </source>
</evidence>
<evidence type="ECO:0000313" key="5">
    <source>
        <dbReference type="Proteomes" id="UP000254029"/>
    </source>
</evidence>
<organism evidence="4 5">
    <name type="scientific">Chromobacterium violaceum</name>
    <dbReference type="NCBI Taxonomy" id="536"/>
    <lineage>
        <taxon>Bacteria</taxon>
        <taxon>Pseudomonadati</taxon>
        <taxon>Pseudomonadota</taxon>
        <taxon>Betaproteobacteria</taxon>
        <taxon>Neisseriales</taxon>
        <taxon>Chromobacteriaceae</taxon>
        <taxon>Chromobacterium</taxon>
    </lineage>
</organism>
<dbReference type="AlphaFoldDB" id="A0AAX2MCF5"/>
<dbReference type="Pfam" id="PF12793">
    <property type="entry name" value="SgrR_N"/>
    <property type="match status" value="1"/>
</dbReference>